<dbReference type="Proteomes" id="UP000078389">
    <property type="component" value="Unassembled WGS sequence"/>
</dbReference>
<dbReference type="EMBL" id="LVVY01000119">
    <property type="protein sequence ID" value="OAM74600.1"/>
    <property type="molecule type" value="Genomic_DNA"/>
</dbReference>
<protein>
    <submittedName>
        <fullName evidence="3">Tricarboxylate transporter</fullName>
    </submittedName>
</protein>
<organism evidence="3 4">
    <name type="scientific">Devosia elaeis</name>
    <dbReference type="NCBI Taxonomy" id="1770058"/>
    <lineage>
        <taxon>Bacteria</taxon>
        <taxon>Pseudomonadati</taxon>
        <taxon>Pseudomonadota</taxon>
        <taxon>Alphaproteobacteria</taxon>
        <taxon>Hyphomicrobiales</taxon>
        <taxon>Devosiaceae</taxon>
        <taxon>Devosia</taxon>
    </lineage>
</organism>
<accession>A0A178HQ39</accession>
<reference evidence="3 4" key="1">
    <citation type="submission" date="2016-03" db="EMBL/GenBank/DDBJ databases">
        <title>Genome sequencing of Devosia sp. S37.</title>
        <authorList>
            <person name="Mohd Nor M."/>
        </authorList>
    </citation>
    <scope>NUCLEOTIDE SEQUENCE [LARGE SCALE GENOMIC DNA]</scope>
    <source>
        <strain evidence="3 4">S37</strain>
    </source>
</reference>
<dbReference type="PROSITE" id="PS51318">
    <property type="entry name" value="TAT"/>
    <property type="match status" value="1"/>
</dbReference>
<evidence type="ECO:0000313" key="4">
    <source>
        <dbReference type="Proteomes" id="UP000078389"/>
    </source>
</evidence>
<dbReference type="AlphaFoldDB" id="A0A178HQ39"/>
<feature type="signal peptide" evidence="2">
    <location>
        <begin position="1"/>
        <end position="34"/>
    </location>
</feature>
<feature type="chain" id="PRO_5008088153" evidence="2">
    <location>
        <begin position="35"/>
        <end position="371"/>
    </location>
</feature>
<evidence type="ECO:0000313" key="3">
    <source>
        <dbReference type="EMBL" id="OAM74600.1"/>
    </source>
</evidence>
<evidence type="ECO:0000256" key="2">
    <source>
        <dbReference type="SAM" id="SignalP"/>
    </source>
</evidence>
<dbReference type="PANTHER" id="PTHR42928">
    <property type="entry name" value="TRICARBOXYLATE-BINDING PROTEIN"/>
    <property type="match status" value="1"/>
</dbReference>
<keyword evidence="4" id="KW-1185">Reference proteome</keyword>
<name>A0A178HQ39_9HYPH</name>
<dbReference type="Gene3D" id="3.40.190.150">
    <property type="entry name" value="Bordetella uptake gene, domain 1"/>
    <property type="match status" value="1"/>
</dbReference>
<comment type="caution">
    <text evidence="3">The sequence shown here is derived from an EMBL/GenBank/DDBJ whole genome shotgun (WGS) entry which is preliminary data.</text>
</comment>
<comment type="similarity">
    <text evidence="1">Belongs to the UPF0065 (bug) family.</text>
</comment>
<sequence>MGGTIVIKLSRRNFITAAASGLAASALLGPKALAQGPVDFAGQTIEWWMPFAEGGGSDVWARFFAPFLSKHLPGQPNVVIRNVPGGGSITGANEFVARARPDGLSLLGTSASTQFPFLLGDPRVRYDYAKLAPVLVSPTGGVVYLPARFGVTSPAELGKITGEELVYGSQGATSLDLVPLLAFRVLGLNVRHVFGMTGRSDGRLAFERGEATIDYQTSSAYLTNVLPLVEQGDAVPMFSWGVLDANGTVQRDPTFPDLPHFVEAYEMMHGSAPSGVEFDAYMAFFGSGFAAQKPAMLPEGTPEDIVFTYRKAFEDAVNDQELQAIKGDILGDYVQAVGPDIEKLYAVATSVEPAARDWVREMLTTDYQVQF</sequence>
<dbReference type="InterPro" id="IPR042100">
    <property type="entry name" value="Bug_dom1"/>
</dbReference>
<keyword evidence="2" id="KW-0732">Signal</keyword>
<dbReference type="InterPro" id="IPR006311">
    <property type="entry name" value="TAT_signal"/>
</dbReference>
<evidence type="ECO:0000256" key="1">
    <source>
        <dbReference type="ARBA" id="ARBA00006987"/>
    </source>
</evidence>
<dbReference type="OrthoDB" id="7817633at2"/>
<gene>
    <name evidence="3" type="ORF">A3840_15380</name>
</gene>
<dbReference type="PANTHER" id="PTHR42928:SF5">
    <property type="entry name" value="BLR1237 PROTEIN"/>
    <property type="match status" value="1"/>
</dbReference>
<dbReference type="STRING" id="1770058.A3840_15380"/>
<proteinExistence type="inferred from homology"/>
<dbReference type="InterPro" id="IPR005064">
    <property type="entry name" value="BUG"/>
</dbReference>
<dbReference type="Gene3D" id="3.40.190.10">
    <property type="entry name" value="Periplasmic binding protein-like II"/>
    <property type="match status" value="1"/>
</dbReference>